<dbReference type="Pfam" id="PF13896">
    <property type="entry name" value="Glyco_transf_49"/>
    <property type="match status" value="1"/>
</dbReference>
<dbReference type="EMBL" id="BTRK01000003">
    <property type="protein sequence ID" value="GMR43216.1"/>
    <property type="molecule type" value="Genomic_DNA"/>
</dbReference>
<protein>
    <submittedName>
        <fullName evidence="1">Uncharacterized protein</fullName>
    </submittedName>
</protein>
<dbReference type="AlphaFoldDB" id="A0AAN4ZLZ2"/>
<dbReference type="PANTHER" id="PTHR47411:SF3">
    <property type="entry name" value="I-BETA-1,3-N-ACETYLGLUCOSAMINYLTRANSFERASE"/>
    <property type="match status" value="1"/>
</dbReference>
<evidence type="ECO:0000313" key="2">
    <source>
        <dbReference type="Proteomes" id="UP001328107"/>
    </source>
</evidence>
<sequence length="192" mass="21906">FNQERRWVVHNGHCVLPYLHAGGNATMRLLDDSPYDLLLTDIPRDDPQMFEDDLTLLTHCSASALDERYLSDLIGNWRGPISLAVSLQGTMDAVYVKGKISRALGLLTRRKDADRLTVHVLFPKIEQRTCEESMGELRKHSKSGVFYASYPINTVRNVARLFSSTRYIAFADADYLFSAGFYEKMLELLRKN</sequence>
<name>A0AAN4ZLZ2_9BILA</name>
<accession>A0AAN4ZLZ2</accession>
<feature type="non-terminal residue" evidence="1">
    <location>
        <position position="1"/>
    </location>
</feature>
<gene>
    <name evidence="1" type="ORF">PMAYCL1PPCAC_13411</name>
</gene>
<reference evidence="2" key="1">
    <citation type="submission" date="2022-10" db="EMBL/GenBank/DDBJ databases">
        <title>Genome assembly of Pristionchus species.</title>
        <authorList>
            <person name="Yoshida K."/>
            <person name="Sommer R.J."/>
        </authorList>
    </citation>
    <scope>NUCLEOTIDE SEQUENCE [LARGE SCALE GENOMIC DNA]</scope>
    <source>
        <strain evidence="2">RS5460</strain>
    </source>
</reference>
<dbReference type="Proteomes" id="UP001328107">
    <property type="component" value="Unassembled WGS sequence"/>
</dbReference>
<feature type="non-terminal residue" evidence="1">
    <location>
        <position position="192"/>
    </location>
</feature>
<evidence type="ECO:0000313" key="1">
    <source>
        <dbReference type="EMBL" id="GMR43216.1"/>
    </source>
</evidence>
<dbReference type="PANTHER" id="PTHR47411">
    <property type="entry name" value="B3GNT1, BETA-1,3-N-ACETYLGUCOSAMINYLTRANSFERASE 1, HOMOLOG"/>
    <property type="match status" value="1"/>
</dbReference>
<keyword evidence="2" id="KW-1185">Reference proteome</keyword>
<dbReference type="CDD" id="cd00761">
    <property type="entry name" value="Glyco_tranf_GTA_type"/>
    <property type="match status" value="1"/>
</dbReference>
<comment type="caution">
    <text evidence="1">The sequence shown here is derived from an EMBL/GenBank/DDBJ whole genome shotgun (WGS) entry which is preliminary data.</text>
</comment>
<organism evidence="1 2">
    <name type="scientific">Pristionchus mayeri</name>
    <dbReference type="NCBI Taxonomy" id="1317129"/>
    <lineage>
        <taxon>Eukaryota</taxon>
        <taxon>Metazoa</taxon>
        <taxon>Ecdysozoa</taxon>
        <taxon>Nematoda</taxon>
        <taxon>Chromadorea</taxon>
        <taxon>Rhabditida</taxon>
        <taxon>Rhabditina</taxon>
        <taxon>Diplogasteromorpha</taxon>
        <taxon>Diplogasteroidea</taxon>
        <taxon>Neodiplogasteridae</taxon>
        <taxon>Pristionchus</taxon>
    </lineage>
</organism>
<proteinExistence type="predicted"/>